<feature type="transmembrane region" description="Helical" evidence="2">
    <location>
        <begin position="27"/>
        <end position="46"/>
    </location>
</feature>
<dbReference type="Proteomes" id="UP001157017">
    <property type="component" value="Unassembled WGS sequence"/>
</dbReference>
<evidence type="ECO:0000256" key="2">
    <source>
        <dbReference type="SAM" id="Phobius"/>
    </source>
</evidence>
<name>A0ABQ6JI04_9ACTN</name>
<protein>
    <recommendedName>
        <fullName evidence="5">Major facilitator superfamily (MFS) profile domain-containing protein</fullName>
    </recommendedName>
</protein>
<keyword evidence="2" id="KW-0472">Membrane</keyword>
<evidence type="ECO:0008006" key="5">
    <source>
        <dbReference type="Google" id="ProtNLM"/>
    </source>
</evidence>
<evidence type="ECO:0000313" key="3">
    <source>
        <dbReference type="EMBL" id="GMA87848.1"/>
    </source>
</evidence>
<keyword evidence="4" id="KW-1185">Reference proteome</keyword>
<proteinExistence type="predicted"/>
<reference evidence="4" key="1">
    <citation type="journal article" date="2019" name="Int. J. Syst. Evol. Microbiol.">
        <title>The Global Catalogue of Microorganisms (GCM) 10K type strain sequencing project: providing services to taxonomists for standard genome sequencing and annotation.</title>
        <authorList>
            <consortium name="The Broad Institute Genomics Platform"/>
            <consortium name="The Broad Institute Genome Sequencing Center for Infectious Disease"/>
            <person name="Wu L."/>
            <person name="Ma J."/>
        </authorList>
    </citation>
    <scope>NUCLEOTIDE SEQUENCE [LARGE SCALE GENOMIC DNA]</scope>
    <source>
        <strain evidence="4">NBRC 108730</strain>
    </source>
</reference>
<comment type="caution">
    <text evidence="3">The sequence shown here is derived from an EMBL/GenBank/DDBJ whole genome shotgun (WGS) entry which is preliminary data.</text>
</comment>
<keyword evidence="2" id="KW-1133">Transmembrane helix</keyword>
<organism evidence="3 4">
    <name type="scientific">Angustibacter aerolatus</name>
    <dbReference type="NCBI Taxonomy" id="1162965"/>
    <lineage>
        <taxon>Bacteria</taxon>
        <taxon>Bacillati</taxon>
        <taxon>Actinomycetota</taxon>
        <taxon>Actinomycetes</taxon>
        <taxon>Kineosporiales</taxon>
        <taxon>Kineosporiaceae</taxon>
    </lineage>
</organism>
<dbReference type="EMBL" id="BSUZ01000001">
    <property type="protein sequence ID" value="GMA87848.1"/>
    <property type="molecule type" value="Genomic_DNA"/>
</dbReference>
<keyword evidence="2" id="KW-0812">Transmembrane</keyword>
<feature type="region of interest" description="Disordered" evidence="1">
    <location>
        <begin position="56"/>
        <end position="75"/>
    </location>
</feature>
<evidence type="ECO:0000256" key="1">
    <source>
        <dbReference type="SAM" id="MobiDB-lite"/>
    </source>
</evidence>
<accession>A0ABQ6JI04</accession>
<feature type="compositionally biased region" description="Basic and acidic residues" evidence="1">
    <location>
        <begin position="65"/>
        <end position="75"/>
    </location>
</feature>
<sequence length="75" mass="7778">MGQIPQQARAVAQQAGQTAFVDGLNRILLLAAFVAVGAAITSLLLIRQRDFVPQGAPAGPAAADDAPREPESVNR</sequence>
<gene>
    <name evidence="3" type="ORF">GCM10025868_30980</name>
</gene>
<evidence type="ECO:0000313" key="4">
    <source>
        <dbReference type="Proteomes" id="UP001157017"/>
    </source>
</evidence>